<organism evidence="1 2">
    <name type="scientific">Hallerella succinigenes</name>
    <dbReference type="NCBI Taxonomy" id="1896222"/>
    <lineage>
        <taxon>Bacteria</taxon>
        <taxon>Pseudomonadati</taxon>
        <taxon>Fibrobacterota</taxon>
        <taxon>Fibrobacteria</taxon>
        <taxon>Fibrobacterales</taxon>
        <taxon>Fibrobacteraceae</taxon>
        <taxon>Hallerella</taxon>
    </lineage>
</organism>
<dbReference type="EMBL" id="PGEX01000001">
    <property type="protein sequence ID" value="PJJ40342.1"/>
    <property type="molecule type" value="Genomic_DNA"/>
</dbReference>
<dbReference type="OrthoDB" id="9762266at2"/>
<dbReference type="GO" id="GO:0004519">
    <property type="term" value="F:endonuclease activity"/>
    <property type="evidence" value="ECO:0007669"/>
    <property type="project" value="UniProtKB-KW"/>
</dbReference>
<accession>A0A2M9A3P2</accession>
<protein>
    <submittedName>
        <fullName evidence="1">LlaJI restriction endonuclease</fullName>
    </submittedName>
</protein>
<dbReference type="Proteomes" id="UP000231134">
    <property type="component" value="Unassembled WGS sequence"/>
</dbReference>
<keyword evidence="1" id="KW-0540">Nuclease</keyword>
<dbReference type="AlphaFoldDB" id="A0A2M9A3P2"/>
<dbReference type="InterPro" id="IPR018579">
    <property type="entry name" value="Restrct_endonuc_II_LlaJI"/>
</dbReference>
<gene>
    <name evidence="1" type="ORF">BGX16_0261</name>
</gene>
<proteinExistence type="predicted"/>
<keyword evidence="1" id="KW-0255">Endonuclease</keyword>
<name>A0A2M9A3P2_9BACT</name>
<dbReference type="Pfam" id="PF09563">
    <property type="entry name" value="RE_LlaJI"/>
    <property type="match status" value="1"/>
</dbReference>
<dbReference type="RefSeq" id="WP_100424442.1">
    <property type="nucleotide sequence ID" value="NZ_PGEX01000001.1"/>
</dbReference>
<reference evidence="1 2" key="1">
    <citation type="submission" date="2017-11" db="EMBL/GenBank/DDBJ databases">
        <title>Animal gut microbial communities from fecal samples from Wisconsin, USA.</title>
        <authorList>
            <person name="Neumann A."/>
        </authorList>
    </citation>
    <scope>NUCLEOTIDE SEQUENCE [LARGE SCALE GENOMIC DNA]</scope>
    <source>
        <strain evidence="1 2">UWS3</strain>
    </source>
</reference>
<keyword evidence="2" id="KW-1185">Reference proteome</keyword>
<evidence type="ECO:0000313" key="1">
    <source>
        <dbReference type="EMBL" id="PJJ40342.1"/>
    </source>
</evidence>
<comment type="caution">
    <text evidence="1">The sequence shown here is derived from an EMBL/GenBank/DDBJ whole genome shotgun (WGS) entry which is preliminary data.</text>
</comment>
<sequence>MTALAQHIAEPAPKAFTSFADFCVYDAWRSSDEKKDKSFVGIKIEDNRPKIYFPMGYRASKPPEDVCKRDFYQLIAVLNDKSLQSYFSEEDLKKFQLDFPFYAYLSVLQYYLDFGYFVESETIYKKGFSGKISWPRTIKRIKPQVVKDEEGHDQVVYLNLITRNTSYREDNLITLVHKFCVKEAAQLIGPLYGISEDEVEEPELLFDYELFAEVIQDKITATFNDKHLELFHAMLKMVRYLGNRDNRGEDGSENEPLFGVNTFAPVWEAMVDKIFGKLPQGVAKDKFNPHCEWDLSSGARGYENPTYAMRPDTIMWDEEGNRLYVLDAKYYKFGVTGSASDLPSSGSICKQIAYAEYVETHWKEILGVDSIVLPKPIYNAFLLPYCFDADNSQLPPDDGFETRPCKMRFIGFCHGNWKNLDARPGEVDYRSYHRIAGILLDVRSVMKNYGAFGEAQKTLATCILRENSNCCT</sequence>
<evidence type="ECO:0000313" key="2">
    <source>
        <dbReference type="Proteomes" id="UP000231134"/>
    </source>
</evidence>
<keyword evidence="1" id="KW-0378">Hydrolase</keyword>